<reference evidence="6" key="1">
    <citation type="submission" date="2016-10" db="EMBL/GenBank/DDBJ databases">
        <authorList>
            <person name="Varghese N."/>
            <person name="Submissions S."/>
        </authorList>
    </citation>
    <scope>NUCLEOTIDE SEQUENCE [LARGE SCALE GENOMIC DNA]</scope>
    <source>
        <strain evidence="6">DSM 21743</strain>
    </source>
</reference>
<keyword evidence="6" id="KW-1185">Reference proteome</keyword>
<evidence type="ECO:0000256" key="1">
    <source>
        <dbReference type="ARBA" id="ARBA00007637"/>
    </source>
</evidence>
<dbReference type="InterPro" id="IPR036291">
    <property type="entry name" value="NAD(P)-bd_dom_sf"/>
</dbReference>
<comment type="similarity">
    <text evidence="1">Belongs to the NAD(P)-dependent epimerase/dehydratase family.</text>
</comment>
<keyword evidence="3" id="KW-0520">NAD</keyword>
<gene>
    <name evidence="5" type="ORF">SAMN04488544_0635</name>
</gene>
<organism evidence="5 6">
    <name type="scientific">Microlunatus sagamiharensis</name>
    <dbReference type="NCBI Taxonomy" id="546874"/>
    <lineage>
        <taxon>Bacteria</taxon>
        <taxon>Bacillati</taxon>
        <taxon>Actinomycetota</taxon>
        <taxon>Actinomycetes</taxon>
        <taxon>Propionibacteriales</taxon>
        <taxon>Propionibacteriaceae</taxon>
        <taxon>Microlunatus</taxon>
    </lineage>
</organism>
<evidence type="ECO:0000313" key="6">
    <source>
        <dbReference type="Proteomes" id="UP000198825"/>
    </source>
</evidence>
<accession>A0A1H2LQV1</accession>
<sequence length="252" mass="26411">MPDQTSPAGLRTVVLTGAAGRIGRTVARELEGRWDLRLTDTRTVEGVEGLAVLDVSDLDACRTAFAGADAVVHLAADPSPDATFDDLLSPNLVGPYAVARAAAEVGVRRLVLASSLHAVSGLPMTLQRRPSNAPRPANLYGASKAWSEAVGAMIAATTATSVVALRIGYFHVDRPAAGGDLMERSAWLSGRDAAELVRAAVEADLPTGVEGFVVANGTSANRHRVAELEETRRAIGYMPVDDAWATEAEADE</sequence>
<dbReference type="Proteomes" id="UP000198825">
    <property type="component" value="Chromosome I"/>
</dbReference>
<dbReference type="GO" id="GO:0016491">
    <property type="term" value="F:oxidoreductase activity"/>
    <property type="evidence" value="ECO:0007669"/>
    <property type="project" value="UniProtKB-KW"/>
</dbReference>
<dbReference type="SUPFAM" id="SSF51735">
    <property type="entry name" value="NAD(P)-binding Rossmann-fold domains"/>
    <property type="match status" value="1"/>
</dbReference>
<dbReference type="RefSeq" id="WP_091073212.1">
    <property type="nucleotide sequence ID" value="NZ_LT629799.1"/>
</dbReference>
<dbReference type="Pfam" id="PF01370">
    <property type="entry name" value="Epimerase"/>
    <property type="match status" value="1"/>
</dbReference>
<dbReference type="AlphaFoldDB" id="A0A1H2LQV1"/>
<evidence type="ECO:0000313" key="5">
    <source>
        <dbReference type="EMBL" id="SDU83135.1"/>
    </source>
</evidence>
<dbReference type="PANTHER" id="PTHR43103:SF5">
    <property type="entry name" value="4-EPIMERASE, PUTATIVE (AFU_ORTHOLOGUE AFUA_7G00360)-RELATED"/>
    <property type="match status" value="1"/>
</dbReference>
<keyword evidence="2" id="KW-0560">Oxidoreductase</keyword>
<evidence type="ECO:0000259" key="4">
    <source>
        <dbReference type="Pfam" id="PF01370"/>
    </source>
</evidence>
<dbReference type="InterPro" id="IPR001509">
    <property type="entry name" value="Epimerase_deHydtase"/>
</dbReference>
<dbReference type="EMBL" id="LT629799">
    <property type="protein sequence ID" value="SDU83135.1"/>
    <property type="molecule type" value="Genomic_DNA"/>
</dbReference>
<evidence type="ECO:0000256" key="2">
    <source>
        <dbReference type="ARBA" id="ARBA00023002"/>
    </source>
</evidence>
<dbReference type="PANTHER" id="PTHR43103">
    <property type="entry name" value="NUCLEOSIDE-DIPHOSPHATE-SUGAR EPIMERASE"/>
    <property type="match status" value="1"/>
</dbReference>
<name>A0A1H2LQV1_9ACTN</name>
<protein>
    <submittedName>
        <fullName evidence="5">Nucleoside-diphosphate-sugar epimerase</fullName>
    </submittedName>
</protein>
<feature type="domain" description="NAD-dependent epimerase/dehydratase" evidence="4">
    <location>
        <begin position="13"/>
        <end position="167"/>
    </location>
</feature>
<dbReference type="STRING" id="546874.SAMN04488544_0635"/>
<dbReference type="Gene3D" id="3.40.50.720">
    <property type="entry name" value="NAD(P)-binding Rossmann-like Domain"/>
    <property type="match status" value="1"/>
</dbReference>
<proteinExistence type="inferred from homology"/>
<evidence type="ECO:0000256" key="3">
    <source>
        <dbReference type="ARBA" id="ARBA00023027"/>
    </source>
</evidence>
<dbReference type="OrthoDB" id="8770295at2"/>